<accession>A0A517TZ43</accession>
<sequence>MRDGLPEWFDMIATVDRWCEKLTTDEIQGILKSTYSPTWNQLLNVGKYPGPYIR</sequence>
<organism evidence="1 2">
    <name type="scientific">Lacipirellula limnantheis</name>
    <dbReference type="NCBI Taxonomy" id="2528024"/>
    <lineage>
        <taxon>Bacteria</taxon>
        <taxon>Pseudomonadati</taxon>
        <taxon>Planctomycetota</taxon>
        <taxon>Planctomycetia</taxon>
        <taxon>Pirellulales</taxon>
        <taxon>Lacipirellulaceae</taxon>
        <taxon>Lacipirellula</taxon>
    </lineage>
</organism>
<dbReference type="EMBL" id="CP036339">
    <property type="protein sequence ID" value="QDT73649.1"/>
    <property type="molecule type" value="Genomic_DNA"/>
</dbReference>
<keyword evidence="2" id="KW-1185">Reference proteome</keyword>
<dbReference type="KEGG" id="llh:I41_28390"/>
<protein>
    <submittedName>
        <fullName evidence="1">Uncharacterized protein</fullName>
    </submittedName>
</protein>
<proteinExistence type="predicted"/>
<dbReference type="AlphaFoldDB" id="A0A517TZ43"/>
<gene>
    <name evidence="1" type="ORF">I41_28390</name>
</gene>
<evidence type="ECO:0000313" key="1">
    <source>
        <dbReference type="EMBL" id="QDT73649.1"/>
    </source>
</evidence>
<evidence type="ECO:0000313" key="2">
    <source>
        <dbReference type="Proteomes" id="UP000317909"/>
    </source>
</evidence>
<name>A0A517TZ43_9BACT</name>
<reference evidence="1 2" key="1">
    <citation type="submission" date="2019-02" db="EMBL/GenBank/DDBJ databases">
        <title>Deep-cultivation of Planctomycetes and their phenomic and genomic characterization uncovers novel biology.</title>
        <authorList>
            <person name="Wiegand S."/>
            <person name="Jogler M."/>
            <person name="Boedeker C."/>
            <person name="Pinto D."/>
            <person name="Vollmers J."/>
            <person name="Rivas-Marin E."/>
            <person name="Kohn T."/>
            <person name="Peeters S.H."/>
            <person name="Heuer A."/>
            <person name="Rast P."/>
            <person name="Oberbeckmann S."/>
            <person name="Bunk B."/>
            <person name="Jeske O."/>
            <person name="Meyerdierks A."/>
            <person name="Storesund J.E."/>
            <person name="Kallscheuer N."/>
            <person name="Luecker S."/>
            <person name="Lage O.M."/>
            <person name="Pohl T."/>
            <person name="Merkel B.J."/>
            <person name="Hornburger P."/>
            <person name="Mueller R.-W."/>
            <person name="Bruemmer F."/>
            <person name="Labrenz M."/>
            <person name="Spormann A.M."/>
            <person name="Op den Camp H."/>
            <person name="Overmann J."/>
            <person name="Amann R."/>
            <person name="Jetten M.S.M."/>
            <person name="Mascher T."/>
            <person name="Medema M.H."/>
            <person name="Devos D.P."/>
            <person name="Kaster A.-K."/>
            <person name="Ovreas L."/>
            <person name="Rohde M."/>
            <person name="Galperin M.Y."/>
            <person name="Jogler C."/>
        </authorList>
    </citation>
    <scope>NUCLEOTIDE SEQUENCE [LARGE SCALE GENOMIC DNA]</scope>
    <source>
        <strain evidence="1 2">I41</strain>
    </source>
</reference>
<dbReference type="Proteomes" id="UP000317909">
    <property type="component" value="Chromosome"/>
</dbReference>